<keyword evidence="1" id="KW-1185">Reference proteome</keyword>
<evidence type="ECO:0000313" key="1">
    <source>
        <dbReference type="Proteomes" id="UP000046393"/>
    </source>
</evidence>
<name>A0A0N5AK19_9BILA</name>
<evidence type="ECO:0000313" key="2">
    <source>
        <dbReference type="WBParaSite" id="SMUV_0000482601-mRNA-1"/>
    </source>
</evidence>
<sequence length="79" mass="8903">MRVRTYAIESYMSRAHKQHRLLNVQRMLCIGVPVEMIQNAAADAVVKHQMNLFVVCLSTSSITLFKLSENSTSESTDTT</sequence>
<proteinExistence type="predicted"/>
<dbReference type="AlphaFoldDB" id="A0A0N5AK19"/>
<dbReference type="Proteomes" id="UP000046393">
    <property type="component" value="Unplaced"/>
</dbReference>
<dbReference type="WBParaSite" id="SMUV_0000482601-mRNA-1">
    <property type="protein sequence ID" value="SMUV_0000482601-mRNA-1"/>
    <property type="gene ID" value="SMUV_0000482601"/>
</dbReference>
<reference evidence="2" key="1">
    <citation type="submission" date="2017-02" db="UniProtKB">
        <authorList>
            <consortium name="WormBaseParasite"/>
        </authorList>
    </citation>
    <scope>IDENTIFICATION</scope>
</reference>
<protein>
    <submittedName>
        <fullName evidence="2">Uncharacterized protein</fullName>
    </submittedName>
</protein>
<accession>A0A0N5AK19</accession>
<organism evidence="1 2">
    <name type="scientific">Syphacia muris</name>
    <dbReference type="NCBI Taxonomy" id="451379"/>
    <lineage>
        <taxon>Eukaryota</taxon>
        <taxon>Metazoa</taxon>
        <taxon>Ecdysozoa</taxon>
        <taxon>Nematoda</taxon>
        <taxon>Chromadorea</taxon>
        <taxon>Rhabditida</taxon>
        <taxon>Spirurina</taxon>
        <taxon>Oxyuridomorpha</taxon>
        <taxon>Oxyuroidea</taxon>
        <taxon>Oxyuridae</taxon>
        <taxon>Syphacia</taxon>
    </lineage>
</organism>